<evidence type="ECO:0000313" key="3">
    <source>
        <dbReference type="Proteomes" id="UP000187550"/>
    </source>
</evidence>
<evidence type="ECO:0000313" key="2">
    <source>
        <dbReference type="EMBL" id="SIT76148.1"/>
    </source>
</evidence>
<dbReference type="RefSeq" id="WP_234982254.1">
    <property type="nucleotide sequence ID" value="NZ_FTPL01000001.1"/>
</dbReference>
<feature type="region of interest" description="Disordered" evidence="1">
    <location>
        <begin position="52"/>
        <end position="99"/>
    </location>
</feature>
<feature type="compositionally biased region" description="Basic and acidic residues" evidence="1">
    <location>
        <begin position="1"/>
        <end position="11"/>
    </location>
</feature>
<dbReference type="EMBL" id="FTPL01000001">
    <property type="protein sequence ID" value="SIT76148.1"/>
    <property type="molecule type" value="Genomic_DNA"/>
</dbReference>
<feature type="compositionally biased region" description="Basic and acidic residues" evidence="1">
    <location>
        <begin position="55"/>
        <end position="77"/>
    </location>
</feature>
<protein>
    <submittedName>
        <fullName evidence="2">Uncharacterized protein</fullName>
    </submittedName>
</protein>
<name>A0A1U7PIX6_9BACI</name>
<keyword evidence="3" id="KW-1185">Reference proteome</keyword>
<feature type="region of interest" description="Disordered" evidence="1">
    <location>
        <begin position="1"/>
        <end position="40"/>
    </location>
</feature>
<accession>A0A1U7PIX6</accession>
<proteinExistence type="predicted"/>
<organism evidence="2 3">
    <name type="scientific">Edaphobacillus lindanitolerans</name>
    <dbReference type="NCBI Taxonomy" id="550447"/>
    <lineage>
        <taxon>Bacteria</taxon>
        <taxon>Bacillati</taxon>
        <taxon>Bacillota</taxon>
        <taxon>Bacilli</taxon>
        <taxon>Bacillales</taxon>
        <taxon>Bacillaceae</taxon>
        <taxon>Edaphobacillus</taxon>
    </lineage>
</organism>
<sequence length="99" mass="11848">MVERDKKKVEEQWGMDNELNVNPDKKDDPENMKGQKGESIYDMHEDMQTVDAIPIEDRKQEQLEEERPRMTKHDSSTEQKFPAAEYMNNQEEMDNEEEK</sequence>
<feature type="compositionally biased region" description="Basic and acidic residues" evidence="1">
    <location>
        <begin position="23"/>
        <end position="40"/>
    </location>
</feature>
<reference evidence="3" key="1">
    <citation type="submission" date="2017-01" db="EMBL/GenBank/DDBJ databases">
        <authorList>
            <person name="Varghese N."/>
            <person name="Submissions S."/>
        </authorList>
    </citation>
    <scope>NUCLEOTIDE SEQUENCE [LARGE SCALE GENOMIC DNA]</scope>
    <source>
        <strain evidence="3">MNA4</strain>
    </source>
</reference>
<evidence type="ECO:0000256" key="1">
    <source>
        <dbReference type="SAM" id="MobiDB-lite"/>
    </source>
</evidence>
<dbReference type="Proteomes" id="UP000187550">
    <property type="component" value="Unassembled WGS sequence"/>
</dbReference>
<gene>
    <name evidence="2" type="ORF">SAMN05428946_1228</name>
</gene>
<dbReference type="AlphaFoldDB" id="A0A1U7PIX6"/>